<proteinExistence type="predicted"/>
<sequence length="339" mass="37621">MIKPEDADFHPNDPVQKRWAETIGFWFAIPEERIYGNIYVLARPNVGATISSINVVQGHNSDPFGVDFTDPHMHVPCPDSMVKFSLENGLSVEVDAPPTGYHFEYESLAGVCSMDMRLEGSMPAWDPNDPSENPLLSVDPEHSDLGLGDAWAGGHLDFLGRVTGTLELRGKKYTIDSMGGMDRSWGTRTELGQAAISYVHIPFDENFGIHLVMALNHDDDEVSYGPLRFGYVYEAGKVHGITSAQMEGSQVDLLPTSNRIRVTDERGRTYEVYGSAVASAPWYTFSPSYVTFQALMRYELDGRVGYGLMADTWGIEYLAERTSRHGRAARRLAAGTRGR</sequence>
<protein>
    <recommendedName>
        <fullName evidence="5">AttH domain-containing protein</fullName>
    </recommendedName>
</protein>
<accession>A0ABU4CG72</accession>
<feature type="domain" description="DUF7064" evidence="1">
    <location>
        <begin position="198"/>
        <end position="312"/>
    </location>
</feature>
<name>A0ABU4CG72_RHOJO</name>
<dbReference type="RefSeq" id="WP_317569080.1">
    <property type="nucleotide sequence ID" value="NZ_JAWLKA010000010.1"/>
</dbReference>
<feature type="domain" description="DUF7065" evidence="2">
    <location>
        <begin position="150"/>
        <end position="188"/>
    </location>
</feature>
<dbReference type="InterPro" id="IPR055492">
    <property type="entry name" value="DUF7064"/>
</dbReference>
<organism evidence="3 4">
    <name type="scientific">Rhodococcus jostii</name>
    <dbReference type="NCBI Taxonomy" id="132919"/>
    <lineage>
        <taxon>Bacteria</taxon>
        <taxon>Bacillati</taxon>
        <taxon>Actinomycetota</taxon>
        <taxon>Actinomycetes</taxon>
        <taxon>Mycobacteriales</taxon>
        <taxon>Nocardiaceae</taxon>
        <taxon>Rhodococcus</taxon>
    </lineage>
</organism>
<evidence type="ECO:0000259" key="2">
    <source>
        <dbReference type="Pfam" id="PF23213"/>
    </source>
</evidence>
<reference evidence="3 4" key="1">
    <citation type="submission" date="2023-10" db="EMBL/GenBank/DDBJ databases">
        <title>Development of a sustainable strategy for remediation of hydrocarbon-contaminated territories based on the waste exchange concept.</title>
        <authorList>
            <person name="Krivoruchko A."/>
        </authorList>
    </citation>
    <scope>NUCLEOTIDE SEQUENCE [LARGE SCALE GENOMIC DNA]</scope>
    <source>
        <strain evidence="3 4">IEGM 60</strain>
    </source>
</reference>
<dbReference type="Pfam" id="PF23213">
    <property type="entry name" value="DUF7065"/>
    <property type="match status" value="1"/>
</dbReference>
<dbReference type="Proteomes" id="UP001185737">
    <property type="component" value="Unassembled WGS sequence"/>
</dbReference>
<dbReference type="InterPro" id="IPR055493">
    <property type="entry name" value="DUF7065"/>
</dbReference>
<evidence type="ECO:0000259" key="1">
    <source>
        <dbReference type="Pfam" id="PF23212"/>
    </source>
</evidence>
<gene>
    <name evidence="3" type="ORF">R3Q59_18810</name>
</gene>
<comment type="caution">
    <text evidence="3">The sequence shown here is derived from an EMBL/GenBank/DDBJ whole genome shotgun (WGS) entry which is preliminary data.</text>
</comment>
<dbReference type="Pfam" id="PF23212">
    <property type="entry name" value="DUF7064"/>
    <property type="match status" value="1"/>
</dbReference>
<dbReference type="EMBL" id="JAWLKA010000010">
    <property type="protein sequence ID" value="MDV6282551.1"/>
    <property type="molecule type" value="Genomic_DNA"/>
</dbReference>
<keyword evidence="4" id="KW-1185">Reference proteome</keyword>
<evidence type="ECO:0000313" key="4">
    <source>
        <dbReference type="Proteomes" id="UP001185737"/>
    </source>
</evidence>
<evidence type="ECO:0008006" key="5">
    <source>
        <dbReference type="Google" id="ProtNLM"/>
    </source>
</evidence>
<evidence type="ECO:0000313" key="3">
    <source>
        <dbReference type="EMBL" id="MDV6282551.1"/>
    </source>
</evidence>
<dbReference type="SUPFAM" id="SSF159245">
    <property type="entry name" value="AttH-like"/>
    <property type="match status" value="1"/>
</dbReference>